<dbReference type="Proteomes" id="UP001229244">
    <property type="component" value="Unassembled WGS sequence"/>
</dbReference>
<comment type="function">
    <text evidence="9">Part of the tripartite ATP-independent periplasmic (TRAP) transport system.</text>
</comment>
<dbReference type="InterPro" id="IPR055348">
    <property type="entry name" value="DctQ"/>
</dbReference>
<sequence length="197" mass="21662">MASLVSSAEPTSVDVPQRPGGLTRLSDAVATFDSWLAGLLVAAIFALLIVNAATRALGTPVIWIDELAIYAMIWAAFLGSSAGLARREHIAVTLLPEAVTPRIRAALAVGVDLLLLMFTISLGLIVWRWFDPITVLGAETLRDFSRATFNFIYTEPTTTIGMRKVWFWLIMPYACLTLNLHALRNLAGSVRRLQEHR</sequence>
<reference evidence="11" key="1">
    <citation type="submission" date="2023-07" db="EMBL/GenBank/DDBJ databases">
        <title>Genomic Encyclopedia of Type Strains, Phase IV (KMG-IV): sequencing the most valuable type-strain genomes for metagenomic binning, comparative biology and taxonomic classification.</title>
        <authorList>
            <person name="Goeker M."/>
        </authorList>
    </citation>
    <scope>NUCLEOTIDE SEQUENCE</scope>
    <source>
        <strain evidence="11">DSM 21202</strain>
    </source>
</reference>
<feature type="transmembrane region" description="Helical" evidence="9">
    <location>
        <begin position="106"/>
        <end position="130"/>
    </location>
</feature>
<keyword evidence="12" id="KW-1185">Reference proteome</keyword>
<dbReference type="GO" id="GO:0022857">
    <property type="term" value="F:transmembrane transporter activity"/>
    <property type="evidence" value="ECO:0007669"/>
    <property type="project" value="UniProtKB-UniRule"/>
</dbReference>
<name>A0AAE3VMD9_9HYPH</name>
<evidence type="ECO:0000256" key="7">
    <source>
        <dbReference type="ARBA" id="ARBA00023136"/>
    </source>
</evidence>
<keyword evidence="3" id="KW-1003">Cell membrane</keyword>
<proteinExistence type="inferred from homology"/>
<dbReference type="GO" id="GO:0005886">
    <property type="term" value="C:plasma membrane"/>
    <property type="evidence" value="ECO:0007669"/>
    <property type="project" value="UniProtKB-SubCell"/>
</dbReference>
<evidence type="ECO:0000256" key="6">
    <source>
        <dbReference type="ARBA" id="ARBA00022989"/>
    </source>
</evidence>
<feature type="transmembrane region" description="Helical" evidence="9">
    <location>
        <begin position="165"/>
        <end position="183"/>
    </location>
</feature>
<gene>
    <name evidence="11" type="ORF">J2S73_000847</name>
</gene>
<keyword evidence="5 9" id="KW-0812">Transmembrane</keyword>
<comment type="subcellular location">
    <subcellularLocation>
        <location evidence="1 9">Cell inner membrane</location>
        <topology evidence="1 9">Multi-pass membrane protein</topology>
    </subcellularLocation>
</comment>
<dbReference type="GO" id="GO:0015740">
    <property type="term" value="P:C4-dicarboxylate transport"/>
    <property type="evidence" value="ECO:0007669"/>
    <property type="project" value="TreeGrafter"/>
</dbReference>
<evidence type="ECO:0000256" key="2">
    <source>
        <dbReference type="ARBA" id="ARBA00022448"/>
    </source>
</evidence>
<dbReference type="PANTHER" id="PTHR35011">
    <property type="entry name" value="2,3-DIKETO-L-GULONATE TRAP TRANSPORTER SMALL PERMEASE PROTEIN YIAM"/>
    <property type="match status" value="1"/>
</dbReference>
<comment type="subunit">
    <text evidence="9">The complex comprises the extracytoplasmic solute receptor protein and the two transmembrane proteins.</text>
</comment>
<evidence type="ECO:0000256" key="8">
    <source>
        <dbReference type="ARBA" id="ARBA00038436"/>
    </source>
</evidence>
<dbReference type="EMBL" id="JAUSUL010000001">
    <property type="protein sequence ID" value="MDQ0314410.1"/>
    <property type="molecule type" value="Genomic_DNA"/>
</dbReference>
<comment type="caution">
    <text evidence="11">The sequence shown here is derived from an EMBL/GenBank/DDBJ whole genome shotgun (WGS) entry which is preliminary data.</text>
</comment>
<dbReference type="PANTHER" id="PTHR35011:SF2">
    <property type="entry name" value="2,3-DIKETO-L-GULONATE TRAP TRANSPORTER SMALL PERMEASE PROTEIN YIAM"/>
    <property type="match status" value="1"/>
</dbReference>
<evidence type="ECO:0000313" key="12">
    <source>
        <dbReference type="Proteomes" id="UP001229244"/>
    </source>
</evidence>
<dbReference type="RefSeq" id="WP_306884185.1">
    <property type="nucleotide sequence ID" value="NZ_JAUSUL010000001.1"/>
</dbReference>
<keyword evidence="2 9" id="KW-0813">Transport</keyword>
<keyword evidence="4 9" id="KW-0997">Cell inner membrane</keyword>
<comment type="similarity">
    <text evidence="8 9">Belongs to the TRAP transporter small permease family.</text>
</comment>
<protein>
    <recommendedName>
        <fullName evidence="9">TRAP transporter small permease protein</fullName>
    </recommendedName>
</protein>
<evidence type="ECO:0000259" key="10">
    <source>
        <dbReference type="Pfam" id="PF04290"/>
    </source>
</evidence>
<dbReference type="AlphaFoldDB" id="A0AAE3VMD9"/>
<dbReference type="Pfam" id="PF04290">
    <property type="entry name" value="DctQ"/>
    <property type="match status" value="1"/>
</dbReference>
<dbReference type="InterPro" id="IPR007387">
    <property type="entry name" value="TRAP_DctQ"/>
</dbReference>
<keyword evidence="6 9" id="KW-1133">Transmembrane helix</keyword>
<feature type="transmembrane region" description="Helical" evidence="9">
    <location>
        <begin position="34"/>
        <end position="55"/>
    </location>
</feature>
<evidence type="ECO:0000256" key="1">
    <source>
        <dbReference type="ARBA" id="ARBA00004429"/>
    </source>
</evidence>
<evidence type="ECO:0000256" key="9">
    <source>
        <dbReference type="RuleBase" id="RU369079"/>
    </source>
</evidence>
<evidence type="ECO:0000256" key="4">
    <source>
        <dbReference type="ARBA" id="ARBA00022519"/>
    </source>
</evidence>
<evidence type="ECO:0000256" key="3">
    <source>
        <dbReference type="ARBA" id="ARBA00022475"/>
    </source>
</evidence>
<keyword evidence="7 9" id="KW-0472">Membrane</keyword>
<evidence type="ECO:0000256" key="5">
    <source>
        <dbReference type="ARBA" id="ARBA00022692"/>
    </source>
</evidence>
<feature type="domain" description="Tripartite ATP-independent periplasmic transporters DctQ component" evidence="10">
    <location>
        <begin position="45"/>
        <end position="191"/>
    </location>
</feature>
<organism evidence="11 12">
    <name type="scientific">Amorphus orientalis</name>
    <dbReference type="NCBI Taxonomy" id="649198"/>
    <lineage>
        <taxon>Bacteria</taxon>
        <taxon>Pseudomonadati</taxon>
        <taxon>Pseudomonadota</taxon>
        <taxon>Alphaproteobacteria</taxon>
        <taxon>Hyphomicrobiales</taxon>
        <taxon>Amorphaceae</taxon>
        <taxon>Amorphus</taxon>
    </lineage>
</organism>
<accession>A0AAE3VMD9</accession>
<feature type="transmembrane region" description="Helical" evidence="9">
    <location>
        <begin position="67"/>
        <end position="85"/>
    </location>
</feature>
<evidence type="ECO:0000313" key="11">
    <source>
        <dbReference type="EMBL" id="MDQ0314410.1"/>
    </source>
</evidence>